<sequence>MTERKFNIPLILLAAASFAIGFFGFAAESIVLAVGVIIASVKLREKYLIKIPVTICIISIVASGAFLALMIYHSSQGMASSSYWLIKLLFGSPE</sequence>
<reference evidence="2 3" key="1">
    <citation type="submission" date="2016-11" db="EMBL/GenBank/DDBJ databases">
        <authorList>
            <person name="Jaros S."/>
            <person name="Januszkiewicz K."/>
            <person name="Wedrychowicz H."/>
        </authorList>
    </citation>
    <scope>NUCLEOTIDE SEQUENCE [LARGE SCALE GENOMIC DNA]</scope>
    <source>
        <strain evidence="2 3">YL228</strain>
    </source>
</reference>
<keyword evidence="1" id="KW-1133">Transmembrane helix</keyword>
<dbReference type="Proteomes" id="UP000183461">
    <property type="component" value="Unassembled WGS sequence"/>
</dbReference>
<feature type="transmembrane region" description="Helical" evidence="1">
    <location>
        <begin position="47"/>
        <end position="72"/>
    </location>
</feature>
<proteinExistence type="predicted"/>
<dbReference type="EMBL" id="FPIP01000007">
    <property type="protein sequence ID" value="SFW43482.1"/>
    <property type="molecule type" value="Genomic_DNA"/>
</dbReference>
<keyword evidence="1" id="KW-0472">Membrane</keyword>
<organism evidence="2 3">
    <name type="scientific">Ruminococcus flavefaciens</name>
    <dbReference type="NCBI Taxonomy" id="1265"/>
    <lineage>
        <taxon>Bacteria</taxon>
        <taxon>Bacillati</taxon>
        <taxon>Bacillota</taxon>
        <taxon>Clostridia</taxon>
        <taxon>Eubacteriales</taxon>
        <taxon>Oscillospiraceae</taxon>
        <taxon>Ruminococcus</taxon>
    </lineage>
</organism>
<keyword evidence="1" id="KW-0812">Transmembrane</keyword>
<feature type="transmembrane region" description="Helical" evidence="1">
    <location>
        <begin position="12"/>
        <end position="41"/>
    </location>
</feature>
<evidence type="ECO:0000313" key="2">
    <source>
        <dbReference type="EMBL" id="SFW43482.1"/>
    </source>
</evidence>
<gene>
    <name evidence="2" type="ORF">SAMN02910280_2549</name>
</gene>
<protein>
    <submittedName>
        <fullName evidence="2">Uncharacterized protein</fullName>
    </submittedName>
</protein>
<accession>A0A1K1P6S9</accession>
<evidence type="ECO:0000256" key="1">
    <source>
        <dbReference type="SAM" id="Phobius"/>
    </source>
</evidence>
<dbReference type="RefSeq" id="WP_072300770.1">
    <property type="nucleotide sequence ID" value="NZ_FPIP01000007.1"/>
</dbReference>
<evidence type="ECO:0000313" key="3">
    <source>
        <dbReference type="Proteomes" id="UP000183461"/>
    </source>
</evidence>
<dbReference type="AlphaFoldDB" id="A0A1K1P6S9"/>
<name>A0A1K1P6S9_RUMFL</name>